<dbReference type="AlphaFoldDB" id="A0A917M7Q9"/>
<feature type="domain" description="6-hydroxymethylpterin diphosphokinase MptE-like" evidence="2">
    <location>
        <begin position="336"/>
        <end position="506"/>
    </location>
</feature>
<evidence type="ECO:0000259" key="2">
    <source>
        <dbReference type="Pfam" id="PF01973"/>
    </source>
</evidence>
<dbReference type="Gene3D" id="3.90.1480.10">
    <property type="entry name" value="Alpha-2,3-sialyltransferase"/>
    <property type="match status" value="1"/>
</dbReference>
<gene>
    <name evidence="3" type="ORF">GCM10010918_47940</name>
</gene>
<dbReference type="EMBL" id="BMHY01000013">
    <property type="protein sequence ID" value="GGG84507.1"/>
    <property type="molecule type" value="Genomic_DNA"/>
</dbReference>
<sequence length="753" mass="85816">METQYICDDTIEAIRKFMPQLADASLEVSKLLFEPLDEQGWLQFADVVEGIDDLYRTLSEMQERHKESNNFDPLKDCIAQSLQSIAKHFGSMNQYMDIDDHGSAGDIIRYELIPVFRRLALALGDSNDVNRQRFQTNMKFLEKKYPNIYNQIKEETKGTVYQLSYANNGSPIAYLLNEQAEPVYLNSQFNPENEAAYWADTLREHVDKKSKIIFYGLGLGYEVERYAQIYPNHVLFIYEPDINALLMMMGCVNLQRLFSRLSVIHFIVGHSKSAVDELMDSFHRFSYGEAEIVALPFYLKSRKVEIDQFAGKVRSSITKDANFIYNYKLNGFNWAKNIMYNFSNIIATPSIAGLKNRLSGMTAVIVGAGPSLESDIEQLRQLKKHAIIIAAGTTTQSLLHYGIEPHLIVSIDGSEANYRAFQHLDIRHIPFVFSPMLNYSIADDRGELSAHLFLKSDITANHFMSLTNDDPIFSTTHSVTGTAIQTAIYMGCEEIVFAGQDLSYYNYKLYAQGAKHVTEEQVKAEVDSANLLVENVKGTVNRTHSGLRQTLEDIENLISTYTSTRFINTTAMGAVIKHTVWESMESVVLRLQNREVSSHVLINEMKALKRHEEKRITALNNELIELPEQMRNCQRGLKKVKDQINSLSRLSKTNEQECMKVIHSIDQDWEVITNSSPFKGLFLKANRGEMKIFEASLSRLILSTTLQQQVDFYLDCMMPLIAAMLNLSNDLSNVIAESRARMDKTLQKLNPQN</sequence>
<dbReference type="Pfam" id="PF01973">
    <property type="entry name" value="MptE-like"/>
    <property type="match status" value="1"/>
</dbReference>
<organism evidence="3 4">
    <name type="scientific">Paenibacillus radicis</name>
    <name type="common">ex Gao et al. 2016</name>
    <dbReference type="NCBI Taxonomy" id="1737354"/>
    <lineage>
        <taxon>Bacteria</taxon>
        <taxon>Bacillati</taxon>
        <taxon>Bacillota</taxon>
        <taxon>Bacilli</taxon>
        <taxon>Bacillales</taxon>
        <taxon>Paenibacillaceae</taxon>
        <taxon>Paenibacillus</taxon>
    </lineage>
</organism>
<proteinExistence type="predicted"/>
<name>A0A917M7Q9_9BACL</name>
<evidence type="ECO:0000313" key="3">
    <source>
        <dbReference type="EMBL" id="GGG84507.1"/>
    </source>
</evidence>
<dbReference type="RefSeq" id="WP_188892221.1">
    <property type="nucleotide sequence ID" value="NZ_BMHY01000013.1"/>
</dbReference>
<dbReference type="Proteomes" id="UP000600247">
    <property type="component" value="Unassembled WGS sequence"/>
</dbReference>
<dbReference type="PANTHER" id="PTHR41786:SF1">
    <property type="entry name" value="6-HYDROXYMETHYLPTERIN DIPHOSPHOKINASE MPTE-LIKE DOMAIN-CONTAINING PROTEIN"/>
    <property type="match status" value="1"/>
</dbReference>
<evidence type="ECO:0000313" key="4">
    <source>
        <dbReference type="Proteomes" id="UP000600247"/>
    </source>
</evidence>
<reference evidence="3 4" key="1">
    <citation type="journal article" date="2014" name="Int. J. Syst. Evol. Microbiol.">
        <title>Complete genome sequence of Corynebacterium casei LMG S-19264T (=DSM 44701T), isolated from a smear-ripened cheese.</title>
        <authorList>
            <consortium name="US DOE Joint Genome Institute (JGI-PGF)"/>
            <person name="Walter F."/>
            <person name="Albersmeier A."/>
            <person name="Kalinowski J."/>
            <person name="Ruckert C."/>
        </authorList>
    </citation>
    <scope>NUCLEOTIDE SEQUENCE [LARGE SCALE GENOMIC DNA]</scope>
    <source>
        <strain evidence="3 4">CGMCC 1.15286</strain>
    </source>
</reference>
<protein>
    <recommendedName>
        <fullName evidence="2">6-hydroxymethylpterin diphosphokinase MptE-like domain-containing protein</fullName>
    </recommendedName>
</protein>
<evidence type="ECO:0000256" key="1">
    <source>
        <dbReference type="SAM" id="Coils"/>
    </source>
</evidence>
<dbReference type="InterPro" id="IPR002826">
    <property type="entry name" value="MptE-like"/>
</dbReference>
<accession>A0A917M7Q9</accession>
<keyword evidence="1" id="KW-0175">Coiled coil</keyword>
<comment type="caution">
    <text evidence="3">The sequence shown here is derived from an EMBL/GenBank/DDBJ whole genome shotgun (WGS) entry which is preliminary data.</text>
</comment>
<dbReference type="PANTHER" id="PTHR41786">
    <property type="entry name" value="MOTILITY ACCESSORY FACTOR MAF"/>
    <property type="match status" value="1"/>
</dbReference>
<keyword evidence="4" id="KW-1185">Reference proteome</keyword>
<feature type="coiled-coil region" evidence="1">
    <location>
        <begin position="602"/>
        <end position="657"/>
    </location>
</feature>